<evidence type="ECO:0000256" key="4">
    <source>
        <dbReference type="RuleBase" id="RU003345"/>
    </source>
</evidence>
<dbReference type="FunFam" id="3.40.605.10:FF:000050">
    <property type="entry name" value="Aldehyde dehydrogenase, mitochondrial"/>
    <property type="match status" value="1"/>
</dbReference>
<dbReference type="GO" id="GO:0016620">
    <property type="term" value="F:oxidoreductase activity, acting on the aldehyde or oxo group of donors, NAD or NADP as acceptor"/>
    <property type="evidence" value="ECO:0007669"/>
    <property type="project" value="InterPro"/>
</dbReference>
<accession>A0A1S3HRB3</accession>
<protein>
    <submittedName>
        <fullName evidence="7">Retinal dehydrogenase 1-like</fullName>
    </submittedName>
</protein>
<organism evidence="6 7">
    <name type="scientific">Lingula anatina</name>
    <name type="common">Brachiopod</name>
    <name type="synonym">Lingula unguis</name>
    <dbReference type="NCBI Taxonomy" id="7574"/>
    <lineage>
        <taxon>Eukaryota</taxon>
        <taxon>Metazoa</taxon>
        <taxon>Spiralia</taxon>
        <taxon>Lophotrochozoa</taxon>
        <taxon>Brachiopoda</taxon>
        <taxon>Linguliformea</taxon>
        <taxon>Lingulata</taxon>
        <taxon>Lingulida</taxon>
        <taxon>Linguloidea</taxon>
        <taxon>Lingulidae</taxon>
        <taxon>Lingula</taxon>
    </lineage>
</organism>
<name>A0A1S3HRB3_LINAN</name>
<gene>
    <name evidence="7" type="primary">LOC106156733</name>
</gene>
<feature type="domain" description="Aldehyde dehydrogenase" evidence="5">
    <location>
        <begin position="23"/>
        <end position="485"/>
    </location>
</feature>
<dbReference type="InterPro" id="IPR016163">
    <property type="entry name" value="Ald_DH_C"/>
</dbReference>
<dbReference type="FunFam" id="3.40.309.10:FF:000001">
    <property type="entry name" value="Mitochondrial aldehyde dehydrogenase 2"/>
    <property type="match status" value="1"/>
</dbReference>
<dbReference type="InterPro" id="IPR029510">
    <property type="entry name" value="Ald_DH_CS_GLU"/>
</dbReference>
<dbReference type="InterPro" id="IPR016162">
    <property type="entry name" value="Ald_DH_N"/>
</dbReference>
<dbReference type="InterPro" id="IPR015590">
    <property type="entry name" value="Aldehyde_DH_dom"/>
</dbReference>
<feature type="active site" evidence="3">
    <location>
        <position position="262"/>
    </location>
</feature>
<dbReference type="STRING" id="7574.A0A1S3HRB3"/>
<dbReference type="Gene3D" id="3.40.605.10">
    <property type="entry name" value="Aldehyde Dehydrogenase, Chain A, domain 1"/>
    <property type="match status" value="1"/>
</dbReference>
<dbReference type="GeneID" id="106156733"/>
<reference evidence="7" key="1">
    <citation type="submission" date="2025-08" db="UniProtKB">
        <authorList>
            <consortium name="RefSeq"/>
        </authorList>
    </citation>
    <scope>IDENTIFICATION</scope>
    <source>
        <tissue evidence="7">Gonads</tissue>
    </source>
</reference>
<dbReference type="Gene3D" id="3.40.309.10">
    <property type="entry name" value="Aldehyde Dehydrogenase, Chain A, domain 2"/>
    <property type="match status" value="1"/>
</dbReference>
<evidence type="ECO:0000256" key="2">
    <source>
        <dbReference type="ARBA" id="ARBA00023002"/>
    </source>
</evidence>
<dbReference type="OrthoDB" id="310895at2759"/>
<dbReference type="InParanoid" id="A0A1S3HRB3"/>
<evidence type="ECO:0000256" key="3">
    <source>
        <dbReference type="PROSITE-ProRule" id="PRU10007"/>
    </source>
</evidence>
<sequence>MSLPQPIEKPEVKFTQIFINNEWVNSVSGKTFPTINPSTGEKICEVQEADKADVDKAVKAAREAFKLGSPWRRLDASKRGVLLNKLADLIIRDLVYLASLEVVDNGKPFKNALFDMYFGAATLRYYAGWADKNVGQTIPVDGDLFAYTRHEPVGVCGQIIPWNFPIPMVCWKIAPALACGNVCILKPAEQTPLTGLYVCSLIKEAGFPPGVVNMVPGYGPTAGAALSEHMDVDKVAFTGSTEVGQLIMAAAAKTNLKGVTLELGGKSPSVVFADADLDLAVEKNHIGLFTNMGQVCCAGSRTFVQEEIYDEFVKKATERAMKRTVGNPMDFNTESGPQIDEEQFKKILELIDSGVKEGAKLQCGGKRKGDKGYFIESTVFSDVTDNMRIAKEEIFGPVQQIIKFKDMEEVIERANDTKYGLAAAVFSRDLDKVLKFSNSVKAGTVWVNTYNDFSPGAPFGGYKMSGVGRELGSYGLKQYTEVKSVLINCPERNS</sequence>
<keyword evidence="2 4" id="KW-0560">Oxidoreductase</keyword>
<comment type="similarity">
    <text evidence="1 4">Belongs to the aldehyde dehydrogenase family.</text>
</comment>
<dbReference type="RefSeq" id="XP_013387589.1">
    <property type="nucleotide sequence ID" value="XM_013532135.1"/>
</dbReference>
<evidence type="ECO:0000256" key="1">
    <source>
        <dbReference type="ARBA" id="ARBA00009986"/>
    </source>
</evidence>
<dbReference type="Proteomes" id="UP000085678">
    <property type="component" value="Unplaced"/>
</dbReference>
<dbReference type="AlphaFoldDB" id="A0A1S3HRB3"/>
<dbReference type="CDD" id="cd07141">
    <property type="entry name" value="ALDH_F1AB_F2_RALDH1"/>
    <property type="match status" value="1"/>
</dbReference>
<keyword evidence="6" id="KW-1185">Reference proteome</keyword>
<dbReference type="SUPFAM" id="SSF53720">
    <property type="entry name" value="ALDH-like"/>
    <property type="match status" value="1"/>
</dbReference>
<dbReference type="InterPro" id="IPR016161">
    <property type="entry name" value="Ald_DH/histidinol_DH"/>
</dbReference>
<dbReference type="PROSITE" id="PS00687">
    <property type="entry name" value="ALDEHYDE_DEHYDR_GLU"/>
    <property type="match status" value="1"/>
</dbReference>
<evidence type="ECO:0000313" key="6">
    <source>
        <dbReference type="Proteomes" id="UP000085678"/>
    </source>
</evidence>
<dbReference type="Pfam" id="PF00171">
    <property type="entry name" value="Aldedh"/>
    <property type="match status" value="1"/>
</dbReference>
<evidence type="ECO:0000313" key="7">
    <source>
        <dbReference type="RefSeq" id="XP_013387589.1"/>
    </source>
</evidence>
<dbReference type="FunFam" id="3.40.605.10:FF:000026">
    <property type="entry name" value="Aldehyde dehydrogenase, putative"/>
    <property type="match status" value="1"/>
</dbReference>
<proteinExistence type="inferred from homology"/>
<dbReference type="PROSITE" id="PS00070">
    <property type="entry name" value="ALDEHYDE_DEHYDR_CYS"/>
    <property type="match status" value="1"/>
</dbReference>
<evidence type="ECO:0000259" key="5">
    <source>
        <dbReference type="Pfam" id="PF00171"/>
    </source>
</evidence>
<dbReference type="InterPro" id="IPR016160">
    <property type="entry name" value="Ald_DH_CS_CYS"/>
</dbReference>
<dbReference type="KEGG" id="lak:106156733"/>
<dbReference type="PANTHER" id="PTHR11699">
    <property type="entry name" value="ALDEHYDE DEHYDROGENASE-RELATED"/>
    <property type="match status" value="1"/>
</dbReference>